<dbReference type="KEGG" id="sla:SERLADRAFT_467547"/>
<proteinExistence type="predicted"/>
<dbReference type="HOGENOM" id="CLU_3147335_0_0_1"/>
<dbReference type="GeneID" id="18819250"/>
<protein>
    <submittedName>
        <fullName evidence="1">Uncharacterized protein</fullName>
    </submittedName>
</protein>
<reference evidence="2" key="1">
    <citation type="journal article" date="2011" name="Science">
        <title>The plant cell wall-decomposing machinery underlies the functional diversity of forest fungi.</title>
        <authorList>
            <person name="Eastwood D.C."/>
            <person name="Floudas D."/>
            <person name="Binder M."/>
            <person name="Majcherczyk A."/>
            <person name="Schneider P."/>
            <person name="Aerts A."/>
            <person name="Asiegbu F.O."/>
            <person name="Baker S.E."/>
            <person name="Barry K."/>
            <person name="Bendiksby M."/>
            <person name="Blumentritt M."/>
            <person name="Coutinho P.M."/>
            <person name="Cullen D."/>
            <person name="de Vries R.P."/>
            <person name="Gathman A."/>
            <person name="Goodell B."/>
            <person name="Henrissat B."/>
            <person name="Ihrmark K."/>
            <person name="Kauserud H."/>
            <person name="Kohler A."/>
            <person name="LaButti K."/>
            <person name="Lapidus A."/>
            <person name="Lavin J.L."/>
            <person name="Lee Y.-H."/>
            <person name="Lindquist E."/>
            <person name="Lilly W."/>
            <person name="Lucas S."/>
            <person name="Morin E."/>
            <person name="Murat C."/>
            <person name="Oguiza J.A."/>
            <person name="Park J."/>
            <person name="Pisabarro A.G."/>
            <person name="Riley R."/>
            <person name="Rosling A."/>
            <person name="Salamov A."/>
            <person name="Schmidt O."/>
            <person name="Schmutz J."/>
            <person name="Skrede I."/>
            <person name="Stenlid J."/>
            <person name="Wiebenga A."/>
            <person name="Xie X."/>
            <person name="Kuees U."/>
            <person name="Hibbett D.S."/>
            <person name="Hoffmeister D."/>
            <person name="Hoegberg N."/>
            <person name="Martin F."/>
            <person name="Grigoriev I.V."/>
            <person name="Watkinson S.C."/>
        </authorList>
    </citation>
    <scope>NUCLEOTIDE SEQUENCE [LARGE SCALE GENOMIC DNA]</scope>
    <source>
        <strain evidence="2">S7.9</strain>
    </source>
</reference>
<dbReference type="Proteomes" id="UP000008064">
    <property type="component" value="Unassembled WGS sequence"/>
</dbReference>
<sequence length="49" mass="5645">IHLNISNLTQILTEKPTIHYELNTFLKIGRDYPCAGLRFITLSRSLQNS</sequence>
<organism evidence="2">
    <name type="scientific">Serpula lacrymans var. lacrymans (strain S7.9)</name>
    <name type="common">Dry rot fungus</name>
    <dbReference type="NCBI Taxonomy" id="578457"/>
    <lineage>
        <taxon>Eukaryota</taxon>
        <taxon>Fungi</taxon>
        <taxon>Dikarya</taxon>
        <taxon>Basidiomycota</taxon>
        <taxon>Agaricomycotina</taxon>
        <taxon>Agaricomycetes</taxon>
        <taxon>Agaricomycetidae</taxon>
        <taxon>Boletales</taxon>
        <taxon>Coniophorineae</taxon>
        <taxon>Serpulaceae</taxon>
        <taxon>Serpula</taxon>
    </lineage>
</organism>
<evidence type="ECO:0000313" key="1">
    <source>
        <dbReference type="EMBL" id="EGO24367.1"/>
    </source>
</evidence>
<accession>F8NWG3</accession>
<dbReference type="RefSeq" id="XP_007318386.1">
    <property type="nucleotide sequence ID" value="XM_007318324.1"/>
</dbReference>
<dbReference type="EMBL" id="GL945434">
    <property type="protein sequence ID" value="EGO24367.1"/>
    <property type="molecule type" value="Genomic_DNA"/>
</dbReference>
<name>F8NWG3_SERL9</name>
<dbReference type="AlphaFoldDB" id="F8NWG3"/>
<feature type="non-terminal residue" evidence="1">
    <location>
        <position position="1"/>
    </location>
</feature>
<gene>
    <name evidence="1" type="ORF">SERLADRAFT_467547</name>
</gene>
<evidence type="ECO:0000313" key="2">
    <source>
        <dbReference type="Proteomes" id="UP000008064"/>
    </source>
</evidence>